<comment type="caution">
    <text evidence="1">The sequence shown here is derived from an EMBL/GenBank/DDBJ whole genome shotgun (WGS) entry which is preliminary data.</text>
</comment>
<dbReference type="EMBL" id="JASVDS010000008">
    <property type="protein sequence ID" value="MDL5034408.1"/>
    <property type="molecule type" value="Genomic_DNA"/>
</dbReference>
<evidence type="ECO:0000313" key="1">
    <source>
        <dbReference type="EMBL" id="MDL5034408.1"/>
    </source>
</evidence>
<protein>
    <submittedName>
        <fullName evidence="1">Uncharacterized protein</fullName>
    </submittedName>
</protein>
<proteinExistence type="predicted"/>
<organism evidence="1 2">
    <name type="scientific">Roseateles subflavus</name>
    <dbReference type="NCBI Taxonomy" id="3053353"/>
    <lineage>
        <taxon>Bacteria</taxon>
        <taxon>Pseudomonadati</taxon>
        <taxon>Pseudomonadota</taxon>
        <taxon>Betaproteobacteria</taxon>
        <taxon>Burkholderiales</taxon>
        <taxon>Sphaerotilaceae</taxon>
        <taxon>Roseateles</taxon>
    </lineage>
</organism>
<accession>A0ABT7LNF9</accession>
<reference evidence="1 2" key="1">
    <citation type="submission" date="2023-06" db="EMBL/GenBank/DDBJ databases">
        <title>Pelomonas sp. APW6 16S ribosomal RNA gene genome sequencing and assembly.</title>
        <authorList>
            <person name="Woo H."/>
        </authorList>
    </citation>
    <scope>NUCLEOTIDE SEQUENCE [LARGE SCALE GENOMIC DNA]</scope>
    <source>
        <strain evidence="1 2">APW6</strain>
    </source>
</reference>
<evidence type="ECO:0000313" key="2">
    <source>
        <dbReference type="Proteomes" id="UP001238603"/>
    </source>
</evidence>
<sequence length="357" mass="39185">MNTVSMIPKAQARGELQARIQDAIDSSHLSSETELLLRDCLAAMAAPHGETVAYLMTNIETGDVVATVDTEGYERSKWSRSPLVLADVHAEPGFYNAQQIKDSHRFFAYCPEIGAVWHEKPDDAAQDAAMRIAYYRSAANDDGEWSGDVEEVYWGELRGRAIANVDANGTDYSLESIEGAGEAQALEQVACDSFERLGSAEVWNIVHQVARQLAAGTAKLSDMLTAVDAYGLACKTEAKTPAGFVKADQTLHVETIFAELRDLWTEALAVDKATGRPVALRERIAKLRDAVGQAANGYIPLGGKLRPIHITVLLDWLSERYRAAGGKEGITDLSAWSEEVMRWTERQHRISFEEAQG</sequence>
<name>A0ABT7LNF9_9BURK</name>
<dbReference type="RefSeq" id="WP_285984483.1">
    <property type="nucleotide sequence ID" value="NZ_JASVDS010000008.1"/>
</dbReference>
<gene>
    <name evidence="1" type="ORF">QRD43_21070</name>
</gene>
<keyword evidence="2" id="KW-1185">Reference proteome</keyword>
<dbReference type="Proteomes" id="UP001238603">
    <property type="component" value="Unassembled WGS sequence"/>
</dbReference>